<evidence type="ECO:0000256" key="1">
    <source>
        <dbReference type="ARBA" id="ARBA00004167"/>
    </source>
</evidence>
<feature type="transmembrane region" description="Helical" evidence="6">
    <location>
        <begin position="7"/>
        <end position="29"/>
    </location>
</feature>
<dbReference type="PROSITE" id="PS00409">
    <property type="entry name" value="PROKAR_NTER_METHYL"/>
    <property type="match status" value="1"/>
</dbReference>
<keyword evidence="5 6" id="KW-0472">Membrane</keyword>
<evidence type="ECO:0000313" key="7">
    <source>
        <dbReference type="EMBL" id="OGY79669.1"/>
    </source>
</evidence>
<reference evidence="7 8" key="1">
    <citation type="journal article" date="2016" name="Nat. Commun.">
        <title>Thousands of microbial genomes shed light on interconnected biogeochemical processes in an aquifer system.</title>
        <authorList>
            <person name="Anantharaman K."/>
            <person name="Brown C.T."/>
            <person name="Hug L.A."/>
            <person name="Sharon I."/>
            <person name="Castelle C.J."/>
            <person name="Probst A.J."/>
            <person name="Thomas B.C."/>
            <person name="Singh A."/>
            <person name="Wilkins M.J."/>
            <person name="Karaoz U."/>
            <person name="Brodie E.L."/>
            <person name="Williams K.H."/>
            <person name="Hubbard S.S."/>
            <person name="Banfield J.F."/>
        </authorList>
    </citation>
    <scope>NUCLEOTIDE SEQUENCE [LARGE SCALE GENOMIC DNA]</scope>
</reference>
<keyword evidence="3 6" id="KW-0812">Transmembrane</keyword>
<protein>
    <recommendedName>
        <fullName evidence="9">Type II secretion system protein GspG C-terminal domain-containing protein</fullName>
    </recommendedName>
</protein>
<evidence type="ECO:0000313" key="8">
    <source>
        <dbReference type="Proteomes" id="UP000177165"/>
    </source>
</evidence>
<dbReference type="InterPro" id="IPR045584">
    <property type="entry name" value="Pilin-like"/>
</dbReference>
<dbReference type="InterPro" id="IPR000983">
    <property type="entry name" value="Bac_GSPG_pilin"/>
</dbReference>
<dbReference type="PANTHER" id="PTHR30093:SF44">
    <property type="entry name" value="TYPE II SECRETION SYSTEM CORE PROTEIN G"/>
    <property type="match status" value="1"/>
</dbReference>
<dbReference type="AlphaFoldDB" id="A0A1G2AT08"/>
<evidence type="ECO:0000256" key="3">
    <source>
        <dbReference type="ARBA" id="ARBA00022692"/>
    </source>
</evidence>
<comment type="caution">
    <text evidence="7">The sequence shown here is derived from an EMBL/GenBank/DDBJ whole genome shotgun (WGS) entry which is preliminary data.</text>
</comment>
<evidence type="ECO:0000256" key="2">
    <source>
        <dbReference type="ARBA" id="ARBA00022481"/>
    </source>
</evidence>
<dbReference type="STRING" id="1798540.A3B74_02760"/>
<keyword evidence="4 6" id="KW-1133">Transmembrane helix</keyword>
<evidence type="ECO:0008006" key="9">
    <source>
        <dbReference type="Google" id="ProtNLM"/>
    </source>
</evidence>
<evidence type="ECO:0000256" key="4">
    <source>
        <dbReference type="ARBA" id="ARBA00022989"/>
    </source>
</evidence>
<keyword evidence="2" id="KW-0488">Methylation</keyword>
<dbReference type="PANTHER" id="PTHR30093">
    <property type="entry name" value="GENERAL SECRETION PATHWAY PROTEIN G"/>
    <property type="match status" value="1"/>
</dbReference>
<dbReference type="EMBL" id="MHKB01000008">
    <property type="protein sequence ID" value="OGY79669.1"/>
    <property type="molecule type" value="Genomic_DNA"/>
</dbReference>
<sequence length="184" mass="19915">MKNNQKGFTLIELLVVIAIIGLLATLAVVSLRNAQQRARDTKRVSDISAMETAIELFYNENTGVYPLPTTWAELQTALAPYIKTLPVPPNPTQEEYVYAVNPTSVAPFTLRQEYVVKSTLEDAGHNALLSDFDGTYGVNGTSEDWGDVAGDFRIVSSDGTPGEANNVVACADANPTRGFCRGDD</sequence>
<dbReference type="SUPFAM" id="SSF54523">
    <property type="entry name" value="Pili subunits"/>
    <property type="match status" value="1"/>
</dbReference>
<organism evidence="7 8">
    <name type="scientific">Candidatus Kerfeldbacteria bacterium RIFCSPHIGHO2_02_FULL_42_14</name>
    <dbReference type="NCBI Taxonomy" id="1798540"/>
    <lineage>
        <taxon>Bacteria</taxon>
        <taxon>Candidatus Kerfeldiibacteriota</taxon>
    </lineage>
</organism>
<proteinExistence type="predicted"/>
<dbReference type="Gene3D" id="3.30.700.10">
    <property type="entry name" value="Glycoprotein, Type 4 Pilin"/>
    <property type="match status" value="1"/>
</dbReference>
<dbReference type="GO" id="GO:0015627">
    <property type="term" value="C:type II protein secretion system complex"/>
    <property type="evidence" value="ECO:0007669"/>
    <property type="project" value="InterPro"/>
</dbReference>
<evidence type="ECO:0000256" key="6">
    <source>
        <dbReference type="SAM" id="Phobius"/>
    </source>
</evidence>
<gene>
    <name evidence="7" type="ORF">A3B74_02760</name>
</gene>
<name>A0A1G2AT08_9BACT</name>
<comment type="subcellular location">
    <subcellularLocation>
        <location evidence="1">Membrane</location>
        <topology evidence="1">Single-pass membrane protein</topology>
    </subcellularLocation>
</comment>
<dbReference type="PRINTS" id="PR00813">
    <property type="entry name" value="BCTERIALGSPG"/>
</dbReference>
<dbReference type="Proteomes" id="UP000177165">
    <property type="component" value="Unassembled WGS sequence"/>
</dbReference>
<dbReference type="NCBIfam" id="TIGR02532">
    <property type="entry name" value="IV_pilin_GFxxxE"/>
    <property type="match status" value="1"/>
</dbReference>
<dbReference type="Pfam" id="PF07963">
    <property type="entry name" value="N_methyl"/>
    <property type="match status" value="1"/>
</dbReference>
<dbReference type="GO" id="GO:0016020">
    <property type="term" value="C:membrane"/>
    <property type="evidence" value="ECO:0007669"/>
    <property type="project" value="UniProtKB-SubCell"/>
</dbReference>
<accession>A0A1G2AT08</accession>
<dbReference type="GO" id="GO:0015628">
    <property type="term" value="P:protein secretion by the type II secretion system"/>
    <property type="evidence" value="ECO:0007669"/>
    <property type="project" value="InterPro"/>
</dbReference>
<evidence type="ECO:0000256" key="5">
    <source>
        <dbReference type="ARBA" id="ARBA00023136"/>
    </source>
</evidence>
<dbReference type="InterPro" id="IPR012902">
    <property type="entry name" value="N_methyl_site"/>
</dbReference>